<comment type="caution">
    <text evidence="8">The sequence shown here is derived from an EMBL/GenBank/DDBJ whole genome shotgun (WGS) entry which is preliminary data.</text>
</comment>
<dbReference type="SUPFAM" id="SSF103473">
    <property type="entry name" value="MFS general substrate transporter"/>
    <property type="match status" value="1"/>
</dbReference>
<feature type="transmembrane region" description="Helical" evidence="6">
    <location>
        <begin position="351"/>
        <end position="368"/>
    </location>
</feature>
<feature type="transmembrane region" description="Helical" evidence="6">
    <location>
        <begin position="46"/>
        <end position="66"/>
    </location>
</feature>
<dbReference type="PROSITE" id="PS50850">
    <property type="entry name" value="MFS"/>
    <property type="match status" value="1"/>
</dbReference>
<evidence type="ECO:0000256" key="2">
    <source>
        <dbReference type="ARBA" id="ARBA00022448"/>
    </source>
</evidence>
<dbReference type="Pfam" id="PF07690">
    <property type="entry name" value="MFS_1"/>
    <property type="match status" value="1"/>
</dbReference>
<feature type="transmembrane region" description="Helical" evidence="6">
    <location>
        <begin position="433"/>
        <end position="453"/>
    </location>
</feature>
<keyword evidence="2" id="KW-0813">Transport</keyword>
<evidence type="ECO:0000259" key="7">
    <source>
        <dbReference type="PROSITE" id="PS50850"/>
    </source>
</evidence>
<evidence type="ECO:0000256" key="4">
    <source>
        <dbReference type="ARBA" id="ARBA00022989"/>
    </source>
</evidence>
<sequence>MTKQKQLLLVPAVIATGMMSFAGVLIETAMNVTFPTLIRQFDLTTAQVQWVTTIYLLMISIIVPLSTYLNRNFSLKKLFLASNLLFLVGIMIDFFSPTFMVLLFGRLLQGAATGIALPLMFHIILTFAPLNRRGAMMGVGTLTTAIAPAIGPTYGGIMTSHFTWNHIFLFLVPVLILSLIIGWFAIPEMAVQKSGYLDWISVLGICLLFSGSLTFLSTLGTVSSWIALIIGGIGWFLFYYRSKKVEHPLIRLSILSNKTFRLFLIGFLVYQFLLLGVSFVLPNFLQIVQGSSPFVAGLAMLPGAAVGALLSPFSGKMLDQYGPKKPIFAGLILSLIGWLALFLLIGHASVGVLIACHVFYMIGIGLSYSNMMTTGMNALNEKLQGDGNAMFNTLQQFSGAVATSLVAVIINYVQHHTSHNYEVSTTLGSKAALGVLLLLLLVSFARFAYYLFFAKKA</sequence>
<feature type="transmembrane region" description="Helical" evidence="6">
    <location>
        <begin position="293"/>
        <end position="315"/>
    </location>
</feature>
<keyword evidence="5 6" id="KW-0472">Membrane</keyword>
<feature type="transmembrane region" description="Helical" evidence="6">
    <location>
        <begin position="327"/>
        <end position="345"/>
    </location>
</feature>
<feature type="transmembrane region" description="Helical" evidence="6">
    <location>
        <begin position="389"/>
        <end position="413"/>
    </location>
</feature>
<dbReference type="PRINTS" id="PR01036">
    <property type="entry name" value="TCRTETB"/>
</dbReference>
<dbReference type="GO" id="GO:0005886">
    <property type="term" value="C:plasma membrane"/>
    <property type="evidence" value="ECO:0007669"/>
    <property type="project" value="UniProtKB-SubCell"/>
</dbReference>
<feature type="transmembrane region" description="Helical" evidence="6">
    <location>
        <begin position="135"/>
        <end position="157"/>
    </location>
</feature>
<dbReference type="PANTHER" id="PTHR42718">
    <property type="entry name" value="MAJOR FACILITATOR SUPERFAMILY MULTIDRUG TRANSPORTER MFSC"/>
    <property type="match status" value="1"/>
</dbReference>
<feature type="transmembrane region" description="Helical" evidence="6">
    <location>
        <begin position="78"/>
        <end position="104"/>
    </location>
</feature>
<dbReference type="RefSeq" id="WP_060775951.1">
    <property type="nucleotide sequence ID" value="NZ_LOQQ01000003.1"/>
</dbReference>
<protein>
    <submittedName>
        <fullName evidence="8">Multidrug MFS transporter</fullName>
    </submittedName>
</protein>
<feature type="transmembrane region" description="Helical" evidence="6">
    <location>
        <begin position="7"/>
        <end position="26"/>
    </location>
</feature>
<dbReference type="InterPro" id="IPR011701">
    <property type="entry name" value="MFS"/>
</dbReference>
<dbReference type="EMBL" id="LRHK01000001">
    <property type="protein sequence ID" value="KWX18252.1"/>
    <property type="molecule type" value="Genomic_DNA"/>
</dbReference>
<evidence type="ECO:0000256" key="6">
    <source>
        <dbReference type="SAM" id="Phobius"/>
    </source>
</evidence>
<accession>A0A132P8G0</accession>
<feature type="transmembrane region" description="Helical" evidence="6">
    <location>
        <begin position="196"/>
        <end position="216"/>
    </location>
</feature>
<feature type="transmembrane region" description="Helical" evidence="6">
    <location>
        <begin position="163"/>
        <end position="184"/>
    </location>
</feature>
<dbReference type="InterPro" id="IPR036259">
    <property type="entry name" value="MFS_trans_sf"/>
</dbReference>
<evidence type="ECO:0000313" key="9">
    <source>
        <dbReference type="Proteomes" id="UP000070452"/>
    </source>
</evidence>
<evidence type="ECO:0000313" key="8">
    <source>
        <dbReference type="EMBL" id="KWX18252.1"/>
    </source>
</evidence>
<dbReference type="PANTHER" id="PTHR42718:SF9">
    <property type="entry name" value="MAJOR FACILITATOR SUPERFAMILY MULTIDRUG TRANSPORTER MFSC"/>
    <property type="match status" value="1"/>
</dbReference>
<organism evidence="8 9">
    <name type="scientific">Enterococcus faecium</name>
    <name type="common">Streptococcus faecium</name>
    <dbReference type="NCBI Taxonomy" id="1352"/>
    <lineage>
        <taxon>Bacteria</taxon>
        <taxon>Bacillati</taxon>
        <taxon>Bacillota</taxon>
        <taxon>Bacilli</taxon>
        <taxon>Lactobacillales</taxon>
        <taxon>Enterococcaceae</taxon>
        <taxon>Enterococcus</taxon>
    </lineage>
</organism>
<dbReference type="InterPro" id="IPR020846">
    <property type="entry name" value="MFS_dom"/>
</dbReference>
<dbReference type="Gene3D" id="1.20.1720.10">
    <property type="entry name" value="Multidrug resistance protein D"/>
    <property type="match status" value="1"/>
</dbReference>
<dbReference type="Gene3D" id="1.20.1250.20">
    <property type="entry name" value="MFS general substrate transporter like domains"/>
    <property type="match status" value="1"/>
</dbReference>
<keyword evidence="3 6" id="KW-0812">Transmembrane</keyword>
<reference evidence="8 9" key="1">
    <citation type="submission" date="2016-01" db="EMBL/GenBank/DDBJ databases">
        <title>Molecular Mechanisms for transfer of large genomic segments between Enterococcus faecium strains.</title>
        <authorList>
            <person name="Garcia-Solache M.A."/>
            <person name="Lebreton F."/>
            <person name="Mclaughlin R.E."/>
            <person name="Whiteaker J.D."/>
            <person name="Gilmore M.S."/>
            <person name="Rice L.B."/>
        </authorList>
    </citation>
    <scope>NUCLEOTIDE SEQUENCE [LARGE SCALE GENOMIC DNA]</scope>
    <source>
        <strain evidence="8 9">D344RRF x C68</strain>
    </source>
</reference>
<gene>
    <name evidence="8" type="ORF">AWT83_07130</name>
</gene>
<dbReference type="AlphaFoldDB" id="A0A132P8G0"/>
<feature type="domain" description="Major facilitator superfamily (MFS) profile" evidence="7">
    <location>
        <begin position="8"/>
        <end position="446"/>
    </location>
</feature>
<feature type="transmembrane region" description="Helical" evidence="6">
    <location>
        <begin position="222"/>
        <end position="240"/>
    </location>
</feature>
<evidence type="ECO:0000256" key="5">
    <source>
        <dbReference type="ARBA" id="ARBA00023136"/>
    </source>
</evidence>
<evidence type="ECO:0000256" key="3">
    <source>
        <dbReference type="ARBA" id="ARBA00022692"/>
    </source>
</evidence>
<dbReference type="Proteomes" id="UP000070452">
    <property type="component" value="Unassembled WGS sequence"/>
</dbReference>
<evidence type="ECO:0000256" key="1">
    <source>
        <dbReference type="ARBA" id="ARBA00004651"/>
    </source>
</evidence>
<feature type="transmembrane region" description="Helical" evidence="6">
    <location>
        <begin position="110"/>
        <end position="128"/>
    </location>
</feature>
<name>A0A132P8G0_ENTFC</name>
<comment type="subcellular location">
    <subcellularLocation>
        <location evidence="1">Cell membrane</location>
        <topology evidence="1">Multi-pass membrane protein</topology>
    </subcellularLocation>
</comment>
<keyword evidence="4 6" id="KW-1133">Transmembrane helix</keyword>
<dbReference type="GO" id="GO:0022857">
    <property type="term" value="F:transmembrane transporter activity"/>
    <property type="evidence" value="ECO:0007669"/>
    <property type="project" value="InterPro"/>
</dbReference>
<proteinExistence type="predicted"/>
<feature type="transmembrane region" description="Helical" evidence="6">
    <location>
        <begin position="260"/>
        <end position="281"/>
    </location>
</feature>